<dbReference type="Proteomes" id="UP000243494">
    <property type="component" value="Unassembled WGS sequence"/>
</dbReference>
<keyword evidence="3" id="KW-1185">Reference proteome</keyword>
<accession>A0A371IUS6</accession>
<sequence length="216" mass="24195">MGNTMKLVNLSYSNLNSIKKMTFIPVIIFVAVSIVNPIFLNMLIPLLILNITQTLTSYEDTYGINHLISYIPVRRKEYVASRYVIGIINILISVCIFVLCYYLATKIPSNAGKLLDYKLTLGVGITVGIIGISAMIPCVLKFGAVKGRMFMTFLVIGIVMLPTIVFSIAQEVEFMKVILEKLSLINVSILLIIINILIIYISYLVSKNLYCKKEIL</sequence>
<dbReference type="InterPro" id="IPR025699">
    <property type="entry name" value="ABC2_memb-like"/>
</dbReference>
<feature type="transmembrane region" description="Helical" evidence="1">
    <location>
        <begin position="182"/>
        <end position="205"/>
    </location>
</feature>
<organism evidence="2 3">
    <name type="scientific">Romboutsia maritimum</name>
    <dbReference type="NCBI Taxonomy" id="2020948"/>
    <lineage>
        <taxon>Bacteria</taxon>
        <taxon>Bacillati</taxon>
        <taxon>Bacillota</taxon>
        <taxon>Clostridia</taxon>
        <taxon>Peptostreptococcales</taxon>
        <taxon>Peptostreptococcaceae</taxon>
        <taxon>Romboutsia</taxon>
    </lineage>
</organism>
<evidence type="ECO:0000313" key="2">
    <source>
        <dbReference type="EMBL" id="RDY24237.1"/>
    </source>
</evidence>
<name>A0A371IUS6_9FIRM</name>
<proteinExistence type="predicted"/>
<dbReference type="OrthoDB" id="1750975at2"/>
<feature type="transmembrane region" description="Helical" evidence="1">
    <location>
        <begin position="83"/>
        <end position="104"/>
    </location>
</feature>
<dbReference type="RefSeq" id="WP_095406160.1">
    <property type="nucleotide sequence ID" value="NZ_NOJZ02000004.1"/>
</dbReference>
<keyword evidence="1" id="KW-1133">Transmembrane helix</keyword>
<feature type="transmembrane region" description="Helical" evidence="1">
    <location>
        <begin position="119"/>
        <end position="140"/>
    </location>
</feature>
<reference evidence="2 3" key="1">
    <citation type="journal article" date="2017" name="Genome Announc.">
        <title>Draft Genome Sequence of Romboutsia maritimum sp. nov. Strain CCRI-22766(T), Isolated from Coastal Estuarine Mud.</title>
        <authorList>
            <person name="Maheux A.F."/>
            <person name="Boudreau D.K."/>
            <person name="Berube E."/>
            <person name="Boissinot M."/>
            <person name="Raymond F."/>
            <person name="Brodeur S."/>
            <person name="Corbeil J."/>
            <person name="Brightwell G."/>
            <person name="Broda D."/>
            <person name="Omar R.F."/>
            <person name="Bergeron M.G."/>
        </authorList>
    </citation>
    <scope>NUCLEOTIDE SEQUENCE [LARGE SCALE GENOMIC DNA]</scope>
    <source>
        <strain evidence="2 3">CCRI-22766</strain>
    </source>
</reference>
<protein>
    <submittedName>
        <fullName evidence="2">ABC-2 transporter permease</fullName>
    </submittedName>
</protein>
<keyword evidence="1" id="KW-0472">Membrane</keyword>
<keyword evidence="1" id="KW-0812">Transmembrane</keyword>
<feature type="transmembrane region" description="Helical" evidence="1">
    <location>
        <begin position="23"/>
        <end position="49"/>
    </location>
</feature>
<comment type="caution">
    <text evidence="2">The sequence shown here is derived from an EMBL/GenBank/DDBJ whole genome shotgun (WGS) entry which is preliminary data.</text>
</comment>
<dbReference type="AlphaFoldDB" id="A0A371IUS6"/>
<dbReference type="EMBL" id="NOJZ02000004">
    <property type="protein sequence ID" value="RDY24237.1"/>
    <property type="molecule type" value="Genomic_DNA"/>
</dbReference>
<dbReference type="Pfam" id="PF13346">
    <property type="entry name" value="ABC2_membrane_5"/>
    <property type="match status" value="1"/>
</dbReference>
<evidence type="ECO:0000256" key="1">
    <source>
        <dbReference type="SAM" id="Phobius"/>
    </source>
</evidence>
<gene>
    <name evidence="2" type="ORF">CHF27_003925</name>
</gene>
<feature type="transmembrane region" description="Helical" evidence="1">
    <location>
        <begin position="152"/>
        <end position="170"/>
    </location>
</feature>
<evidence type="ECO:0000313" key="3">
    <source>
        <dbReference type="Proteomes" id="UP000243494"/>
    </source>
</evidence>